<name>A0A9W8G4T2_9FUNG</name>
<evidence type="ECO:0000313" key="6">
    <source>
        <dbReference type="Proteomes" id="UP001151518"/>
    </source>
</evidence>
<dbReference type="Proteomes" id="UP001151518">
    <property type="component" value="Unassembled WGS sequence"/>
</dbReference>
<dbReference type="Gene3D" id="6.10.140.1040">
    <property type="match status" value="1"/>
</dbReference>
<dbReference type="AlphaFoldDB" id="A0A9W8G4T2"/>
<evidence type="ECO:0000256" key="2">
    <source>
        <dbReference type="ARBA" id="ARBA00022490"/>
    </source>
</evidence>
<feature type="compositionally biased region" description="Basic and acidic residues" evidence="3">
    <location>
        <begin position="162"/>
        <end position="196"/>
    </location>
</feature>
<comment type="caution">
    <text evidence="5">The sequence shown here is derived from an EMBL/GenBank/DDBJ whole genome shotgun (WGS) entry which is preliminary data.</text>
</comment>
<dbReference type="EMBL" id="JANBTW010000074">
    <property type="protein sequence ID" value="KAJ2672927.1"/>
    <property type="molecule type" value="Genomic_DNA"/>
</dbReference>
<dbReference type="PANTHER" id="PTHR12299">
    <property type="entry name" value="HYALURONIC ACID-BINDING PROTEIN 4"/>
    <property type="match status" value="1"/>
</dbReference>
<dbReference type="InterPro" id="IPR019084">
    <property type="entry name" value="STM1-like_N"/>
</dbReference>
<dbReference type="SMART" id="SM01233">
    <property type="entry name" value="HABP4_PAI-RBP1"/>
    <property type="match status" value="1"/>
</dbReference>
<sequence length="277" mass="30351">MNVASTNPFALLPDNVANSDVAASNSAAKKKQQQAPKQQAKTANKPAAPAVPTTTVPGGRGAPRRTVVREAAADSPAFGTNDKTDPRSARPPQRGRGGSVRGRGRQFDRHSGTGLVDSEKKEKQGWLGDNAAVVADGEKAAEEAQKDSQDGTATPAAEEPEEVVKTLDDYLKERNSNKVDAKRTLRKANEGVDKSQLKNSVALEKVEEDFFAPQVAPKARKQKERKEKIHVDIEQRFVDEQRRGAFRNTRNGPRTNDRRGPRQNRININDERDFPSL</sequence>
<dbReference type="GO" id="GO:0005737">
    <property type="term" value="C:cytoplasm"/>
    <property type="evidence" value="ECO:0007669"/>
    <property type="project" value="UniProtKB-SubCell"/>
</dbReference>
<keyword evidence="2" id="KW-0963">Cytoplasm</keyword>
<feature type="region of interest" description="Disordered" evidence="3">
    <location>
        <begin position="1"/>
        <end position="196"/>
    </location>
</feature>
<dbReference type="OrthoDB" id="5390558at2759"/>
<gene>
    <name evidence="5" type="ORF">GGI25_004908</name>
</gene>
<accession>A0A9W8G4T2</accession>
<dbReference type="InterPro" id="IPR039764">
    <property type="entry name" value="HABP4/SERBP1-like"/>
</dbReference>
<proteinExistence type="predicted"/>
<feature type="domain" description="Hyaluronan/mRNA-binding protein" evidence="4">
    <location>
        <begin position="103"/>
        <end position="191"/>
    </location>
</feature>
<evidence type="ECO:0000256" key="3">
    <source>
        <dbReference type="SAM" id="MobiDB-lite"/>
    </source>
</evidence>
<dbReference type="GO" id="GO:0005634">
    <property type="term" value="C:nucleus"/>
    <property type="evidence" value="ECO:0007669"/>
    <property type="project" value="TreeGrafter"/>
</dbReference>
<protein>
    <recommendedName>
        <fullName evidence="4">Hyaluronan/mRNA-binding protein domain-containing protein</fullName>
    </recommendedName>
</protein>
<comment type="subcellular location">
    <subcellularLocation>
        <location evidence="1">Cytoplasm</location>
    </subcellularLocation>
</comment>
<feature type="compositionally biased region" description="Low complexity" evidence="3">
    <location>
        <begin position="16"/>
        <end position="57"/>
    </location>
</feature>
<organism evidence="5 6">
    <name type="scientific">Coemansia spiralis</name>
    <dbReference type="NCBI Taxonomy" id="417178"/>
    <lineage>
        <taxon>Eukaryota</taxon>
        <taxon>Fungi</taxon>
        <taxon>Fungi incertae sedis</taxon>
        <taxon>Zoopagomycota</taxon>
        <taxon>Kickxellomycotina</taxon>
        <taxon>Kickxellomycetes</taxon>
        <taxon>Kickxellales</taxon>
        <taxon>Kickxellaceae</taxon>
        <taxon>Coemansia</taxon>
    </lineage>
</organism>
<dbReference type="Pfam" id="PF09598">
    <property type="entry name" value="Stm1_N"/>
    <property type="match status" value="1"/>
</dbReference>
<dbReference type="InterPro" id="IPR006861">
    <property type="entry name" value="HABP4_PAIRBP1-bd"/>
</dbReference>
<evidence type="ECO:0000313" key="5">
    <source>
        <dbReference type="EMBL" id="KAJ2672927.1"/>
    </source>
</evidence>
<reference evidence="5" key="1">
    <citation type="submission" date="2022-07" db="EMBL/GenBank/DDBJ databases">
        <title>Phylogenomic reconstructions and comparative analyses of Kickxellomycotina fungi.</title>
        <authorList>
            <person name="Reynolds N.K."/>
            <person name="Stajich J.E."/>
            <person name="Barry K."/>
            <person name="Grigoriev I.V."/>
            <person name="Crous P."/>
            <person name="Smith M.E."/>
        </authorList>
    </citation>
    <scope>NUCLEOTIDE SEQUENCE</scope>
    <source>
        <strain evidence="5">NRRL 3115</strain>
    </source>
</reference>
<evidence type="ECO:0000259" key="4">
    <source>
        <dbReference type="SMART" id="SM01233"/>
    </source>
</evidence>
<feature type="compositionally biased region" description="Basic and acidic residues" evidence="3">
    <location>
        <begin position="136"/>
        <end position="149"/>
    </location>
</feature>
<dbReference type="PANTHER" id="PTHR12299:SF17">
    <property type="entry name" value="AT19571P-RELATED"/>
    <property type="match status" value="1"/>
</dbReference>
<dbReference type="GO" id="GO:0003723">
    <property type="term" value="F:RNA binding"/>
    <property type="evidence" value="ECO:0007669"/>
    <property type="project" value="InterPro"/>
</dbReference>
<evidence type="ECO:0000256" key="1">
    <source>
        <dbReference type="ARBA" id="ARBA00004496"/>
    </source>
</evidence>
<feature type="compositionally biased region" description="Basic and acidic residues" evidence="3">
    <location>
        <begin position="105"/>
        <end position="124"/>
    </location>
</feature>
<feature type="compositionally biased region" description="Basic and acidic residues" evidence="3">
    <location>
        <begin position="268"/>
        <end position="277"/>
    </location>
</feature>
<feature type="region of interest" description="Disordered" evidence="3">
    <location>
        <begin position="236"/>
        <end position="277"/>
    </location>
</feature>